<accession>A0A498NCL4</accession>
<dbReference type="GO" id="GO:0016874">
    <property type="term" value="F:ligase activity"/>
    <property type="evidence" value="ECO:0007669"/>
    <property type="project" value="UniProtKB-KW"/>
</dbReference>
<keyword evidence="7" id="KW-1185">Reference proteome</keyword>
<evidence type="ECO:0000256" key="3">
    <source>
        <dbReference type="PROSITE-ProRule" id="PRU00104"/>
    </source>
</evidence>
<evidence type="ECO:0000256" key="1">
    <source>
        <dbReference type="ARBA" id="ARBA00022679"/>
    </source>
</evidence>
<dbReference type="AlphaFoldDB" id="A0A498NCL4"/>
<comment type="caution">
    <text evidence="3">Lacks conserved residue(s) required for the propagation of feature annotation.</text>
</comment>
<dbReference type="InterPro" id="IPR000569">
    <property type="entry name" value="HECT_dom"/>
</dbReference>
<comment type="caution">
    <text evidence="6">The sequence shown here is derived from an EMBL/GenBank/DDBJ whole genome shotgun (WGS) entry which is preliminary data.</text>
</comment>
<evidence type="ECO:0000256" key="2">
    <source>
        <dbReference type="ARBA" id="ARBA00022786"/>
    </source>
</evidence>
<dbReference type="Gene3D" id="3.90.1750.10">
    <property type="entry name" value="Hect, E3 ligase catalytic domains"/>
    <property type="match status" value="1"/>
</dbReference>
<evidence type="ECO:0000313" key="7">
    <source>
        <dbReference type="Proteomes" id="UP000290572"/>
    </source>
</evidence>
<dbReference type="GO" id="GO:0004842">
    <property type="term" value="F:ubiquitin-protein transferase activity"/>
    <property type="evidence" value="ECO:0007669"/>
    <property type="project" value="InterPro"/>
</dbReference>
<dbReference type="EMBL" id="QBIY01011709">
    <property type="protein sequence ID" value="RXN29912.1"/>
    <property type="molecule type" value="Genomic_DNA"/>
</dbReference>
<keyword evidence="2 3" id="KW-0833">Ubl conjugation pathway</keyword>
<name>A0A498NCL4_LABRO</name>
<keyword evidence="1" id="KW-0808">Transferase</keyword>
<dbReference type="InterPro" id="IPR035983">
    <property type="entry name" value="Hect_E3_ubiquitin_ligase"/>
</dbReference>
<evidence type="ECO:0000256" key="4">
    <source>
        <dbReference type="SAM" id="MobiDB-lite"/>
    </source>
</evidence>
<proteinExistence type="predicted"/>
<dbReference type="SUPFAM" id="SSF56204">
    <property type="entry name" value="Hect, E3 ligase catalytic domain"/>
    <property type="match status" value="1"/>
</dbReference>
<keyword evidence="6" id="KW-0436">Ligase</keyword>
<protein>
    <submittedName>
        <fullName evidence="6">G2 M phase-specific E3 ubiquitin-ligase-like isoform X4</fullName>
    </submittedName>
</protein>
<organism evidence="6 7">
    <name type="scientific">Labeo rohita</name>
    <name type="common">Indian major carp</name>
    <name type="synonym">Cyprinus rohita</name>
    <dbReference type="NCBI Taxonomy" id="84645"/>
    <lineage>
        <taxon>Eukaryota</taxon>
        <taxon>Metazoa</taxon>
        <taxon>Chordata</taxon>
        <taxon>Craniata</taxon>
        <taxon>Vertebrata</taxon>
        <taxon>Euteleostomi</taxon>
        <taxon>Actinopterygii</taxon>
        <taxon>Neopterygii</taxon>
        <taxon>Teleostei</taxon>
        <taxon>Ostariophysi</taxon>
        <taxon>Cypriniformes</taxon>
        <taxon>Cyprinidae</taxon>
        <taxon>Labeoninae</taxon>
        <taxon>Labeonini</taxon>
        <taxon>Labeo</taxon>
    </lineage>
</organism>
<dbReference type="PROSITE" id="PS50237">
    <property type="entry name" value="HECT"/>
    <property type="match status" value="1"/>
</dbReference>
<dbReference type="STRING" id="84645.A0A498NCL4"/>
<dbReference type="Proteomes" id="UP000290572">
    <property type="component" value="Unassembled WGS sequence"/>
</dbReference>
<feature type="domain" description="HECT" evidence="5">
    <location>
        <begin position="102"/>
        <end position="135"/>
    </location>
</feature>
<evidence type="ECO:0000259" key="5">
    <source>
        <dbReference type="PROSITE" id="PS50237"/>
    </source>
</evidence>
<gene>
    <name evidence="6" type="ORF">ROHU_005101</name>
</gene>
<reference evidence="6 7" key="1">
    <citation type="submission" date="2018-03" db="EMBL/GenBank/DDBJ databases">
        <title>Draft genome sequence of Rohu Carp (Labeo rohita).</title>
        <authorList>
            <person name="Das P."/>
            <person name="Kushwaha B."/>
            <person name="Joshi C.G."/>
            <person name="Kumar D."/>
            <person name="Nagpure N.S."/>
            <person name="Sahoo L."/>
            <person name="Das S.P."/>
            <person name="Bit A."/>
            <person name="Patnaik S."/>
            <person name="Meher P.K."/>
            <person name="Jayasankar P."/>
            <person name="Koringa P.G."/>
            <person name="Patel N.V."/>
            <person name="Hinsu A.T."/>
            <person name="Kumar R."/>
            <person name="Pandey M."/>
            <person name="Agarwal S."/>
            <person name="Srivastava S."/>
            <person name="Singh M."/>
            <person name="Iquebal M.A."/>
            <person name="Jaiswal S."/>
            <person name="Angadi U.B."/>
            <person name="Kumar N."/>
            <person name="Raza M."/>
            <person name="Shah T.M."/>
            <person name="Rai A."/>
            <person name="Jena J.K."/>
        </authorList>
    </citation>
    <scope>NUCLEOTIDE SEQUENCE [LARGE SCALE GENOMIC DNA]</scope>
    <source>
        <strain evidence="6">DASCIFA01</strain>
        <tissue evidence="6">Testis</tissue>
    </source>
</reference>
<sequence length="427" mass="48991">MCRYGRKLLDQRISFVLKRFVYTCEDFRIGGELDSVDSSLAVMDVKVSCPVCSAMYPQDYIEVHASTCGERCEGAPNMDLNIVEQQHDKQNSRGLTQWKRQKKSSPKNPLRVTFIGEPGIDSGALMKEFLTEMIKFFEGGKFGKNLKYSITDFQKDNFSAVVLHSTVRILPMLQQMCRGLDLYGLHEMMKKNQLLLQPLFVPGHFEKPDADFLTMALAPILSEVGSVKRQRELQIVNYLQDFIQSLDDEEGSNSTENRGEDDNEQGDKMGDYTSGDEQQEKITVSSFMQCLTGQGHIPISSTQREKFKIHVEFNHDCQLQYGQQRLCCPVVNTCSCTMTLPTQHLGNYKEFLCIMRQANLMTITTPTTQTVRLHVLRSNGRLPIWSHPRQLLRQQEFSVVHVITDPQSLLQDLKSLEFESERDHFYR</sequence>
<evidence type="ECO:0000313" key="6">
    <source>
        <dbReference type="EMBL" id="RXN29912.1"/>
    </source>
</evidence>
<feature type="compositionally biased region" description="Basic and acidic residues" evidence="4">
    <location>
        <begin position="257"/>
        <end position="270"/>
    </location>
</feature>
<feature type="region of interest" description="Disordered" evidence="4">
    <location>
        <begin position="247"/>
        <end position="276"/>
    </location>
</feature>